<organism evidence="1 2">
    <name type="scientific">Rhizophagus irregularis (strain DAOM 197198w)</name>
    <name type="common">Glomus intraradices</name>
    <dbReference type="NCBI Taxonomy" id="1432141"/>
    <lineage>
        <taxon>Eukaryota</taxon>
        <taxon>Fungi</taxon>
        <taxon>Fungi incertae sedis</taxon>
        <taxon>Mucoromycota</taxon>
        <taxon>Glomeromycotina</taxon>
        <taxon>Glomeromycetes</taxon>
        <taxon>Glomerales</taxon>
        <taxon>Glomeraceae</taxon>
        <taxon>Rhizophagus</taxon>
    </lineage>
</organism>
<dbReference type="EMBL" id="JEMT01016767">
    <property type="protein sequence ID" value="EXX69890.1"/>
    <property type="molecule type" value="Genomic_DNA"/>
</dbReference>
<dbReference type="HOGENOM" id="CLU_1262134_0_0_1"/>
<comment type="caution">
    <text evidence="1">The sequence shown here is derived from an EMBL/GenBank/DDBJ whole genome shotgun (WGS) entry which is preliminary data.</text>
</comment>
<reference evidence="1 2" key="1">
    <citation type="submission" date="2014-02" db="EMBL/GenBank/DDBJ databases">
        <title>Single nucleus genome sequencing reveals high similarity among nuclei of an endomycorrhizal fungus.</title>
        <authorList>
            <person name="Lin K."/>
            <person name="Geurts R."/>
            <person name="Zhang Z."/>
            <person name="Limpens E."/>
            <person name="Saunders D.G."/>
            <person name="Mu D."/>
            <person name="Pang E."/>
            <person name="Cao H."/>
            <person name="Cha H."/>
            <person name="Lin T."/>
            <person name="Zhou Q."/>
            <person name="Shang Y."/>
            <person name="Li Y."/>
            <person name="Ivanov S."/>
            <person name="Sharma T."/>
            <person name="Velzen R.V."/>
            <person name="Ruijter N.D."/>
            <person name="Aanen D.K."/>
            <person name="Win J."/>
            <person name="Kamoun S."/>
            <person name="Bisseling T."/>
            <person name="Huang S."/>
        </authorList>
    </citation>
    <scope>NUCLEOTIDE SEQUENCE [LARGE SCALE GENOMIC DNA]</scope>
    <source>
        <strain evidence="2">DAOM197198w</strain>
    </source>
</reference>
<proteinExistence type="predicted"/>
<dbReference type="AlphaFoldDB" id="A0A015JRE5"/>
<dbReference type="OrthoDB" id="9973935at2759"/>
<gene>
    <name evidence="1" type="ORF">RirG_092170</name>
</gene>
<keyword evidence="2" id="KW-1185">Reference proteome</keyword>
<protein>
    <submittedName>
        <fullName evidence="1">Uncharacterized protein</fullName>
    </submittedName>
</protein>
<evidence type="ECO:0000313" key="2">
    <source>
        <dbReference type="Proteomes" id="UP000022910"/>
    </source>
</evidence>
<accession>A0A015JRE5</accession>
<name>A0A015JRE5_RHIIW</name>
<sequence length="219" mass="26248">MFNILFCKPLQAYDEIGPIMSQLFYIEGKNDIPNVLNYTGPFGSKRELVCTLIRKEKQFFTIYGVKKLVEEFNYVRQGQMQKCDWKIIHGDFDEQNILVVFVYRDPLGYMQVSFLDMRTRGSIPHNDAEVEKNRKKKELRDYFHQEMVAKFGVGDISGQILDRREQDEIIVDLEDMFTRMVHRFDSLENLLVCYFDNYYKAYFKKEDNTEFRKYLIKLL</sequence>
<dbReference type="STRING" id="1432141.A0A015JRE5"/>
<dbReference type="Proteomes" id="UP000022910">
    <property type="component" value="Unassembled WGS sequence"/>
</dbReference>
<evidence type="ECO:0000313" key="1">
    <source>
        <dbReference type="EMBL" id="EXX69890.1"/>
    </source>
</evidence>